<dbReference type="RefSeq" id="WP_092329463.1">
    <property type="nucleotide sequence ID" value="NZ_FNCP01000002.1"/>
</dbReference>
<dbReference type="AlphaFoldDB" id="A0A1G7TAQ1"/>
<evidence type="ECO:0000313" key="2">
    <source>
        <dbReference type="EMBL" id="SDG32114.1"/>
    </source>
</evidence>
<dbReference type="STRING" id="1121419.SAMN05443529_102155"/>
<keyword evidence="1" id="KW-0732">Signal</keyword>
<organism evidence="2 3">
    <name type="scientific">Desulfosporosinus hippei DSM 8344</name>
    <dbReference type="NCBI Taxonomy" id="1121419"/>
    <lineage>
        <taxon>Bacteria</taxon>
        <taxon>Bacillati</taxon>
        <taxon>Bacillota</taxon>
        <taxon>Clostridia</taxon>
        <taxon>Eubacteriales</taxon>
        <taxon>Desulfitobacteriaceae</taxon>
        <taxon>Desulfosporosinus</taxon>
    </lineage>
</organism>
<protein>
    <submittedName>
        <fullName evidence="2">Uncharacterized protein</fullName>
    </submittedName>
</protein>
<dbReference type="Proteomes" id="UP000198656">
    <property type="component" value="Unassembled WGS sequence"/>
</dbReference>
<name>A0A1G7TAQ1_9FIRM</name>
<evidence type="ECO:0000313" key="3">
    <source>
        <dbReference type="Proteomes" id="UP000198656"/>
    </source>
</evidence>
<reference evidence="3" key="1">
    <citation type="submission" date="2016-10" db="EMBL/GenBank/DDBJ databases">
        <authorList>
            <person name="Varghese N."/>
            <person name="Submissions S."/>
        </authorList>
    </citation>
    <scope>NUCLEOTIDE SEQUENCE [LARGE SCALE GENOMIC DNA]</scope>
    <source>
        <strain evidence="3">DSM 8344</strain>
    </source>
</reference>
<feature type="signal peptide" evidence="1">
    <location>
        <begin position="1"/>
        <end position="28"/>
    </location>
</feature>
<keyword evidence="3" id="KW-1185">Reference proteome</keyword>
<feature type="chain" id="PRO_5011563148" evidence="1">
    <location>
        <begin position="29"/>
        <end position="138"/>
    </location>
</feature>
<evidence type="ECO:0000256" key="1">
    <source>
        <dbReference type="SAM" id="SignalP"/>
    </source>
</evidence>
<dbReference type="EMBL" id="FNCP01000002">
    <property type="protein sequence ID" value="SDG32114.1"/>
    <property type="molecule type" value="Genomic_DNA"/>
</dbReference>
<proteinExistence type="predicted"/>
<gene>
    <name evidence="2" type="ORF">SAMN05443529_102155</name>
</gene>
<accession>A0A1G7TAQ1</accession>
<sequence length="138" mass="15222">MKRISTRITAILGTTALALGLLTLPALAETANQPENSWFGKMHGYMQKTFSSEQHQTLMNSPEMQNLHNSEGMQSAMQTGDIEKMEELMNSDPTARAHMGENLDRMNEIMNNYGASMMNSQRAMGGSYGSMMNGSAHN</sequence>
<dbReference type="OrthoDB" id="1798789at2"/>